<dbReference type="EMBL" id="LK052888">
    <property type="protein sequence ID" value="CDR39273.1"/>
    <property type="molecule type" value="Genomic_DNA"/>
</dbReference>
<organism evidence="2">
    <name type="scientific">Cyberlindnera fabianii</name>
    <name type="common">Yeast</name>
    <name type="synonym">Hansenula fabianii</name>
    <dbReference type="NCBI Taxonomy" id="36022"/>
    <lineage>
        <taxon>Eukaryota</taxon>
        <taxon>Fungi</taxon>
        <taxon>Dikarya</taxon>
        <taxon>Ascomycota</taxon>
        <taxon>Saccharomycotina</taxon>
        <taxon>Saccharomycetes</taxon>
        <taxon>Phaffomycetales</taxon>
        <taxon>Phaffomycetaceae</taxon>
        <taxon>Cyberlindnera</taxon>
    </lineage>
</organism>
<sequence length="153" mass="17287">MDGKRRESLHLSGPQECSGAVTLHGLHRLSIRSLYAKLWRYDMLFMRLTSLLIYVMSSSRGSIEFASKSGIATSVPKSSQRVPVSLHNSEPTDVVFPSNIMIWLLARLDGQKRENTQGLDRYLTRPIAQSIQAHDARRVNSTNRYTSPDISVR</sequence>
<protein>
    <submittedName>
        <fullName evidence="2">CYFA0S03e01607g1_1</fullName>
    </submittedName>
</protein>
<dbReference type="AlphaFoldDB" id="A0A061AV52"/>
<feature type="compositionally biased region" description="Polar residues" evidence="1">
    <location>
        <begin position="139"/>
        <end position="153"/>
    </location>
</feature>
<accession>A0A061AV52</accession>
<name>A0A061AV52_CYBFA</name>
<evidence type="ECO:0000313" key="2">
    <source>
        <dbReference type="EMBL" id="CDR39273.1"/>
    </source>
</evidence>
<reference evidence="2" key="1">
    <citation type="journal article" date="2014" name="Genome Announc.">
        <title>Genome sequence of the yeast Cyberlindnera fabianii (Hansenula fabianii).</title>
        <authorList>
            <person name="Freel K.C."/>
            <person name="Sarilar V."/>
            <person name="Neuveglise C."/>
            <person name="Devillers H."/>
            <person name="Friedrich A."/>
            <person name="Schacherer J."/>
        </authorList>
    </citation>
    <scope>NUCLEOTIDE SEQUENCE</scope>
    <source>
        <strain evidence="2">YJS4271</strain>
    </source>
</reference>
<gene>
    <name evidence="2" type="ORF">CYFA0S_03e01607g</name>
</gene>
<evidence type="ECO:0000256" key="1">
    <source>
        <dbReference type="SAM" id="MobiDB-lite"/>
    </source>
</evidence>
<feature type="region of interest" description="Disordered" evidence="1">
    <location>
        <begin position="134"/>
        <end position="153"/>
    </location>
</feature>
<proteinExistence type="predicted"/>